<keyword evidence="2 7" id="KW-0349">Heme</keyword>
<comment type="similarity">
    <text evidence="1 8">Belongs to the cytochrome P450 family.</text>
</comment>
<dbReference type="PRINTS" id="PR00463">
    <property type="entry name" value="EP450I"/>
</dbReference>
<keyword evidence="9" id="KW-0812">Transmembrane</keyword>
<feature type="transmembrane region" description="Helical" evidence="9">
    <location>
        <begin position="23"/>
        <end position="46"/>
    </location>
</feature>
<dbReference type="FunFam" id="1.10.630.10:FF:000022">
    <property type="entry name" value="Taxadiene 5-alpha hydroxylase"/>
    <property type="match status" value="1"/>
</dbReference>
<keyword evidence="6 8" id="KW-0503">Monooxygenase</keyword>
<dbReference type="Pfam" id="PF00067">
    <property type="entry name" value="p450"/>
    <property type="match status" value="1"/>
</dbReference>
<gene>
    <name evidence="10" type="ORF">R1sor_003984</name>
</gene>
<comment type="caution">
    <text evidence="10">The sequence shown here is derived from an EMBL/GenBank/DDBJ whole genome shotgun (WGS) entry which is preliminary data.</text>
</comment>
<evidence type="ECO:0000256" key="2">
    <source>
        <dbReference type="ARBA" id="ARBA00022617"/>
    </source>
</evidence>
<keyword evidence="9" id="KW-0472">Membrane</keyword>
<dbReference type="PANTHER" id="PTHR24286:SF384">
    <property type="entry name" value="P450, PUTATIVE (EUROFUNG)-RELATED"/>
    <property type="match status" value="1"/>
</dbReference>
<keyword evidence="9" id="KW-1133">Transmembrane helix</keyword>
<evidence type="ECO:0000256" key="8">
    <source>
        <dbReference type="RuleBase" id="RU000461"/>
    </source>
</evidence>
<dbReference type="AlphaFoldDB" id="A0ABD3H607"/>
<dbReference type="GO" id="GO:0004497">
    <property type="term" value="F:monooxygenase activity"/>
    <property type="evidence" value="ECO:0007669"/>
    <property type="project" value="UniProtKB-KW"/>
</dbReference>
<evidence type="ECO:0000256" key="5">
    <source>
        <dbReference type="ARBA" id="ARBA00023004"/>
    </source>
</evidence>
<evidence type="ECO:0000256" key="4">
    <source>
        <dbReference type="ARBA" id="ARBA00023002"/>
    </source>
</evidence>
<keyword evidence="4 8" id="KW-0560">Oxidoreductase</keyword>
<keyword evidence="3 7" id="KW-0479">Metal-binding</keyword>
<dbReference type="InterPro" id="IPR001128">
    <property type="entry name" value="Cyt_P450"/>
</dbReference>
<sequence length="507" mass="58423">MATTGTDLLASFWHRLSLKPLEVSYTFLIIAATILLLLWTSASSYFRTRGRDRFPPGSFGFPIIGDTVQFILANKSDVAYRIWIQKKIAKYGPLFKWRFQGMPVVVMDPPGGNKFLFQNDGTSFEIYWPVQMATLLGSEPISVLRGERHKLLRRHLNRFFNHAAVSRYMEEVDRKTVQHLARHWAGKEEPEFELVPFDVATLYTFSEICNLLLSLDEGPELESFLKDFMKWQNGLLSLPINLPGFSYYKALKARKRILQILEEYVKQRKRELAEGRASERAKVDILTNLLTVPDENGNLLSDSSVYDNLLVLLFAGFGTSSGALAMTIHFIGKNPDVYAQLVQEHKSIVDKRREEGREDVLTMEDLSAMKYTWRVIQESLRLQPPVGGFFREAIEDCEYNGYVVPKGWKVMYSTISSHYDPRFFKDPMTFDPSRWEQPPVPFTFISFGGGPRQCIGYEFAKMQMLAFIHHLVRRYRWSVTDPNEIVIRDPIPRTAKTIKVIKLTPSS</sequence>
<feature type="binding site" description="axial binding residue" evidence="7">
    <location>
        <position position="454"/>
    </location>
    <ligand>
        <name>heme</name>
        <dbReference type="ChEBI" id="CHEBI:30413"/>
    </ligand>
    <ligandPart>
        <name>Fe</name>
        <dbReference type="ChEBI" id="CHEBI:18248"/>
    </ligandPart>
</feature>
<evidence type="ECO:0000256" key="1">
    <source>
        <dbReference type="ARBA" id="ARBA00010617"/>
    </source>
</evidence>
<dbReference type="InterPro" id="IPR017972">
    <property type="entry name" value="Cyt_P450_CS"/>
</dbReference>
<dbReference type="Proteomes" id="UP001633002">
    <property type="component" value="Unassembled WGS sequence"/>
</dbReference>
<evidence type="ECO:0000256" key="3">
    <source>
        <dbReference type="ARBA" id="ARBA00022723"/>
    </source>
</evidence>
<organism evidence="10 11">
    <name type="scientific">Riccia sorocarpa</name>
    <dbReference type="NCBI Taxonomy" id="122646"/>
    <lineage>
        <taxon>Eukaryota</taxon>
        <taxon>Viridiplantae</taxon>
        <taxon>Streptophyta</taxon>
        <taxon>Embryophyta</taxon>
        <taxon>Marchantiophyta</taxon>
        <taxon>Marchantiopsida</taxon>
        <taxon>Marchantiidae</taxon>
        <taxon>Marchantiales</taxon>
        <taxon>Ricciaceae</taxon>
        <taxon>Riccia</taxon>
    </lineage>
</organism>
<feature type="transmembrane region" description="Helical" evidence="9">
    <location>
        <begin position="309"/>
        <end position="331"/>
    </location>
</feature>
<reference evidence="10 11" key="1">
    <citation type="submission" date="2024-09" db="EMBL/GenBank/DDBJ databases">
        <title>Chromosome-scale assembly of Riccia sorocarpa.</title>
        <authorList>
            <person name="Paukszto L."/>
        </authorList>
    </citation>
    <scope>NUCLEOTIDE SEQUENCE [LARGE SCALE GENOMIC DNA]</scope>
    <source>
        <strain evidence="10">LP-2024</strain>
        <tissue evidence="10">Aerial parts of the thallus</tissue>
    </source>
</reference>
<evidence type="ECO:0000256" key="9">
    <source>
        <dbReference type="SAM" id="Phobius"/>
    </source>
</evidence>
<dbReference type="InterPro" id="IPR036396">
    <property type="entry name" value="Cyt_P450_sf"/>
</dbReference>
<dbReference type="Gene3D" id="1.10.630.10">
    <property type="entry name" value="Cytochrome P450"/>
    <property type="match status" value="1"/>
</dbReference>
<protein>
    <recommendedName>
        <fullName evidence="12">Cytochrome P450</fullName>
    </recommendedName>
</protein>
<dbReference type="GO" id="GO:0046872">
    <property type="term" value="F:metal ion binding"/>
    <property type="evidence" value="ECO:0007669"/>
    <property type="project" value="UniProtKB-KW"/>
</dbReference>
<evidence type="ECO:0000256" key="6">
    <source>
        <dbReference type="ARBA" id="ARBA00023033"/>
    </source>
</evidence>
<keyword evidence="5 7" id="KW-0408">Iron</keyword>
<dbReference type="PANTHER" id="PTHR24286">
    <property type="entry name" value="CYTOCHROME P450 26"/>
    <property type="match status" value="1"/>
</dbReference>
<dbReference type="CDD" id="cd11043">
    <property type="entry name" value="CYP90-like"/>
    <property type="match status" value="1"/>
</dbReference>
<name>A0ABD3H607_9MARC</name>
<proteinExistence type="inferred from homology"/>
<evidence type="ECO:0000256" key="7">
    <source>
        <dbReference type="PIRSR" id="PIRSR602401-1"/>
    </source>
</evidence>
<dbReference type="InterPro" id="IPR002401">
    <property type="entry name" value="Cyt_P450_E_grp-I"/>
</dbReference>
<comment type="cofactor">
    <cofactor evidence="7">
        <name>heme</name>
        <dbReference type="ChEBI" id="CHEBI:30413"/>
    </cofactor>
</comment>
<evidence type="ECO:0000313" key="11">
    <source>
        <dbReference type="Proteomes" id="UP001633002"/>
    </source>
</evidence>
<evidence type="ECO:0008006" key="12">
    <source>
        <dbReference type="Google" id="ProtNLM"/>
    </source>
</evidence>
<accession>A0ABD3H607</accession>
<keyword evidence="11" id="KW-1185">Reference proteome</keyword>
<dbReference type="PRINTS" id="PR00385">
    <property type="entry name" value="P450"/>
</dbReference>
<dbReference type="PROSITE" id="PS00086">
    <property type="entry name" value="CYTOCHROME_P450"/>
    <property type="match status" value="1"/>
</dbReference>
<dbReference type="SUPFAM" id="SSF48264">
    <property type="entry name" value="Cytochrome P450"/>
    <property type="match status" value="1"/>
</dbReference>
<evidence type="ECO:0000313" key="10">
    <source>
        <dbReference type="EMBL" id="KAL3685962.1"/>
    </source>
</evidence>
<dbReference type="EMBL" id="JBJQOH010000006">
    <property type="protein sequence ID" value="KAL3685962.1"/>
    <property type="molecule type" value="Genomic_DNA"/>
</dbReference>